<feature type="region of interest" description="Disordered" evidence="1">
    <location>
        <begin position="549"/>
        <end position="646"/>
    </location>
</feature>
<protein>
    <submittedName>
        <fullName evidence="2">Uncharacterized protein</fullName>
    </submittedName>
</protein>
<evidence type="ECO:0000313" key="2">
    <source>
        <dbReference type="EMBL" id="RPA81531.1"/>
    </source>
</evidence>
<feature type="compositionally biased region" description="Basic residues" evidence="1">
    <location>
        <begin position="424"/>
        <end position="436"/>
    </location>
</feature>
<feature type="compositionally biased region" description="Basic and acidic residues" evidence="1">
    <location>
        <begin position="248"/>
        <end position="263"/>
    </location>
</feature>
<dbReference type="Proteomes" id="UP000275078">
    <property type="component" value="Unassembled WGS sequence"/>
</dbReference>
<sequence>MPTKNAATGAQKATNSRSAKAVSSRGNSGKPTTTRPGVADEDKTANGKGQNKTTKNASKTREQTAHGAANAVDLKPPPPAQPTKKPTKKVTSAPAPPPVPAKRLSKHTNTTVSDPPPAAKKQTKKTVAPPPDPPPAPKKKATKKAVAPPPDPPPAPKKKATEKAVAPPSDPPPAPKSKATKKANAKENTSLPAQKKSTSATGTVQPEAKTRSGHGKSESTKKAVVMDGKGRHKNPTTTKGSRLAQPSKRVEGAKEKGKDDKKGKSVKPARKPAAFGPYTSATHFPPRDERPELEDETDEDGDSSSDELPAPKKRSTKRDCEAFLNVDSHQQVVHWKEQIREHFAENFSKSYALVHQFREFSYQERKRICKELGRFLQEHRGVKRSERACFLFVDQMCKDFVRNNNERIWREECALAEAEGRTPPPRRGKGRPRKHAIVPAKSSSATTVPRIATGKSKAPQNKLLMFSSLAAFNQWVRRNSVLWTSLVQDGWFITYLATSQYAGADESEFGEVLMDATGLAELVGMKEVHLIYAEPEDIAERGKVRQEAAAAVKSAATTKKSKPKRKADADATPDEEAPPAPPVKKPKRKADADAAPVEEAPPVKKPKRKTDAAPTEEAPPVKKPKRKTDADAEPVPGDDTDIEPVEDMVDMDNGIEMDDSFALDDDIGAAAAAAAVDVQMAAAEKKAAARMMRKLAAAEKKAADAEKKQRQAEERQRKAEEEKREAEEKARQIQEDAERERA</sequence>
<dbReference type="AlphaFoldDB" id="A0A3N4IBF6"/>
<keyword evidence="3" id="KW-1185">Reference proteome</keyword>
<dbReference type="PANTHER" id="PTHR48125:SF12">
    <property type="entry name" value="AT HOOK TRANSCRIPTION FACTOR FAMILY-RELATED"/>
    <property type="match status" value="1"/>
</dbReference>
<evidence type="ECO:0000256" key="1">
    <source>
        <dbReference type="SAM" id="MobiDB-lite"/>
    </source>
</evidence>
<proteinExistence type="predicted"/>
<evidence type="ECO:0000313" key="3">
    <source>
        <dbReference type="Proteomes" id="UP000275078"/>
    </source>
</evidence>
<dbReference type="PANTHER" id="PTHR48125">
    <property type="entry name" value="LP07818P1"/>
    <property type="match status" value="1"/>
</dbReference>
<gene>
    <name evidence="2" type="ORF">BJ508DRAFT_326426</name>
</gene>
<feature type="region of interest" description="Disordered" evidence="1">
    <location>
        <begin position="696"/>
        <end position="742"/>
    </location>
</feature>
<feature type="compositionally biased region" description="Polar residues" evidence="1">
    <location>
        <begin position="47"/>
        <end position="57"/>
    </location>
</feature>
<feature type="compositionally biased region" description="Polar residues" evidence="1">
    <location>
        <begin position="24"/>
        <end position="35"/>
    </location>
</feature>
<feature type="compositionally biased region" description="Acidic residues" evidence="1">
    <location>
        <begin position="636"/>
        <end position="646"/>
    </location>
</feature>
<feature type="compositionally biased region" description="Acidic residues" evidence="1">
    <location>
        <begin position="291"/>
        <end position="305"/>
    </location>
</feature>
<feature type="compositionally biased region" description="Polar residues" evidence="1">
    <location>
        <begin position="1"/>
        <end position="18"/>
    </location>
</feature>
<feature type="region of interest" description="Disordered" evidence="1">
    <location>
        <begin position="419"/>
        <end position="440"/>
    </location>
</feature>
<name>A0A3N4IBF6_ASCIM</name>
<reference evidence="2 3" key="1">
    <citation type="journal article" date="2018" name="Nat. Ecol. Evol.">
        <title>Pezizomycetes genomes reveal the molecular basis of ectomycorrhizal truffle lifestyle.</title>
        <authorList>
            <person name="Murat C."/>
            <person name="Payen T."/>
            <person name="Noel B."/>
            <person name="Kuo A."/>
            <person name="Morin E."/>
            <person name="Chen J."/>
            <person name="Kohler A."/>
            <person name="Krizsan K."/>
            <person name="Balestrini R."/>
            <person name="Da Silva C."/>
            <person name="Montanini B."/>
            <person name="Hainaut M."/>
            <person name="Levati E."/>
            <person name="Barry K.W."/>
            <person name="Belfiori B."/>
            <person name="Cichocki N."/>
            <person name="Clum A."/>
            <person name="Dockter R.B."/>
            <person name="Fauchery L."/>
            <person name="Guy J."/>
            <person name="Iotti M."/>
            <person name="Le Tacon F."/>
            <person name="Lindquist E.A."/>
            <person name="Lipzen A."/>
            <person name="Malagnac F."/>
            <person name="Mello A."/>
            <person name="Molinier V."/>
            <person name="Miyauchi S."/>
            <person name="Poulain J."/>
            <person name="Riccioni C."/>
            <person name="Rubini A."/>
            <person name="Sitrit Y."/>
            <person name="Splivallo R."/>
            <person name="Traeger S."/>
            <person name="Wang M."/>
            <person name="Zifcakova L."/>
            <person name="Wipf D."/>
            <person name="Zambonelli A."/>
            <person name="Paolocci F."/>
            <person name="Nowrousian M."/>
            <person name="Ottonello S."/>
            <person name="Baldrian P."/>
            <person name="Spatafora J.W."/>
            <person name="Henrissat B."/>
            <person name="Nagy L.G."/>
            <person name="Aury J.M."/>
            <person name="Wincker P."/>
            <person name="Grigoriev I.V."/>
            <person name="Bonfante P."/>
            <person name="Martin F.M."/>
        </authorList>
    </citation>
    <scope>NUCLEOTIDE SEQUENCE [LARGE SCALE GENOMIC DNA]</scope>
    <source>
        <strain evidence="2 3">RN42</strain>
    </source>
</reference>
<feature type="region of interest" description="Disordered" evidence="1">
    <location>
        <begin position="1"/>
        <end position="316"/>
    </location>
</feature>
<feature type="compositionally biased region" description="Low complexity" evidence="1">
    <location>
        <begin position="549"/>
        <end position="558"/>
    </location>
</feature>
<feature type="compositionally biased region" description="Polar residues" evidence="1">
    <location>
        <begin position="187"/>
        <end position="204"/>
    </location>
</feature>
<organism evidence="2 3">
    <name type="scientific">Ascobolus immersus RN42</name>
    <dbReference type="NCBI Taxonomy" id="1160509"/>
    <lineage>
        <taxon>Eukaryota</taxon>
        <taxon>Fungi</taxon>
        <taxon>Dikarya</taxon>
        <taxon>Ascomycota</taxon>
        <taxon>Pezizomycotina</taxon>
        <taxon>Pezizomycetes</taxon>
        <taxon>Pezizales</taxon>
        <taxon>Ascobolaceae</taxon>
        <taxon>Ascobolus</taxon>
    </lineage>
</organism>
<dbReference type="EMBL" id="ML119679">
    <property type="protein sequence ID" value="RPA81531.1"/>
    <property type="molecule type" value="Genomic_DNA"/>
</dbReference>
<accession>A0A3N4IBF6</accession>